<reference evidence="1 2" key="1">
    <citation type="journal article" date="2021" name="Hortic Res">
        <title>High-quality reference genome and annotation aids understanding of berry development for evergreen blueberry (Vaccinium darrowii).</title>
        <authorList>
            <person name="Yu J."/>
            <person name="Hulse-Kemp A.M."/>
            <person name="Babiker E."/>
            <person name="Staton M."/>
        </authorList>
    </citation>
    <scope>NUCLEOTIDE SEQUENCE [LARGE SCALE GENOMIC DNA]</scope>
    <source>
        <strain evidence="2">cv. NJ 8807/NJ 8810</strain>
        <tissue evidence="1">Young leaf</tissue>
    </source>
</reference>
<keyword evidence="2" id="KW-1185">Reference proteome</keyword>
<proteinExistence type="predicted"/>
<gene>
    <name evidence="1" type="ORF">Vadar_004479</name>
</gene>
<accession>A0ACB7X7N7</accession>
<dbReference type="EMBL" id="CM037156">
    <property type="protein sequence ID" value="KAH7836698.1"/>
    <property type="molecule type" value="Genomic_DNA"/>
</dbReference>
<organism evidence="1 2">
    <name type="scientific">Vaccinium darrowii</name>
    <dbReference type="NCBI Taxonomy" id="229202"/>
    <lineage>
        <taxon>Eukaryota</taxon>
        <taxon>Viridiplantae</taxon>
        <taxon>Streptophyta</taxon>
        <taxon>Embryophyta</taxon>
        <taxon>Tracheophyta</taxon>
        <taxon>Spermatophyta</taxon>
        <taxon>Magnoliopsida</taxon>
        <taxon>eudicotyledons</taxon>
        <taxon>Gunneridae</taxon>
        <taxon>Pentapetalae</taxon>
        <taxon>asterids</taxon>
        <taxon>Ericales</taxon>
        <taxon>Ericaceae</taxon>
        <taxon>Vaccinioideae</taxon>
        <taxon>Vaccinieae</taxon>
        <taxon>Vaccinium</taxon>
    </lineage>
</organism>
<protein>
    <submittedName>
        <fullName evidence="1">Uncharacterized protein</fullName>
    </submittedName>
</protein>
<evidence type="ECO:0000313" key="1">
    <source>
        <dbReference type="EMBL" id="KAH7836698.1"/>
    </source>
</evidence>
<evidence type="ECO:0000313" key="2">
    <source>
        <dbReference type="Proteomes" id="UP000828048"/>
    </source>
</evidence>
<sequence>MPHRKKASARRPSIPSPSQLSPTETLESSQPQELSPQNLEDLGDVASLVQSNNSGPPRSTNVRGKTIGKGVDKLIAHSNGEKLVVPVLPEWNSLCGINASKATSLLGVYLRMMCPIKNTPTWSHVDPATQSAVIQAVLDKCKISDDYFGNPIAQQAVHSKCYHMHINWRHRMKCHYNDILKQQLDPYSHPYDEMSLEDWRHMIDDVWKSEKFEVENGGSKDKDFPEVYEKTHMNKDKKWISPLCAGKHTEMLQVQAECTQSGVLMTAEKMSTQVLGKRKKLLPCPSQLLYSIPVGPKVNHLNSRLLSFNILYSSTNLSNLEFYSVMPPMWVRACAWLGLVQEEEVAIGCQKLPDTEHTGRTDCRLSVTYGFGYDSVNDDYKVVKIVRFHQWPPQDDGNQSFGCSVKVYMLYIGRFITAIDLSAGDYRLVLQPEFSDTNFDMTLAELEGSLCIICCYQQVQDVWSGSEVLFIQDDKKLGWYDLEQKNIKKIKTRGIPDCFVPFLLVESLVPLNGGSASLDEEGFWDDQSSGVMVRLDKWGVSQSGVA</sequence>
<dbReference type="Proteomes" id="UP000828048">
    <property type="component" value="Chromosome 6"/>
</dbReference>
<name>A0ACB7X7N7_9ERIC</name>
<comment type="caution">
    <text evidence="1">The sequence shown here is derived from an EMBL/GenBank/DDBJ whole genome shotgun (WGS) entry which is preliminary data.</text>
</comment>